<dbReference type="AlphaFoldDB" id="A0AAP0PE45"/>
<accession>A0AAP0PE45</accession>
<dbReference type="Proteomes" id="UP001420932">
    <property type="component" value="Unassembled WGS sequence"/>
</dbReference>
<evidence type="ECO:0000313" key="2">
    <source>
        <dbReference type="Proteomes" id="UP001420932"/>
    </source>
</evidence>
<comment type="caution">
    <text evidence="1">The sequence shown here is derived from an EMBL/GenBank/DDBJ whole genome shotgun (WGS) entry which is preliminary data.</text>
</comment>
<name>A0AAP0PE45_9MAGN</name>
<reference evidence="1 2" key="1">
    <citation type="submission" date="2024-01" db="EMBL/GenBank/DDBJ databases">
        <title>Genome assemblies of Stephania.</title>
        <authorList>
            <person name="Yang L."/>
        </authorList>
    </citation>
    <scope>NUCLEOTIDE SEQUENCE [LARGE SCALE GENOMIC DNA]</scope>
    <source>
        <strain evidence="1">YNDBR</strain>
        <tissue evidence="1">Leaf</tissue>
    </source>
</reference>
<proteinExistence type="predicted"/>
<keyword evidence="2" id="KW-1185">Reference proteome</keyword>
<dbReference type="EMBL" id="JBBNAF010000005">
    <property type="protein sequence ID" value="KAK9141698.1"/>
    <property type="molecule type" value="Genomic_DNA"/>
</dbReference>
<evidence type="ECO:0000313" key="1">
    <source>
        <dbReference type="EMBL" id="KAK9141698.1"/>
    </source>
</evidence>
<organism evidence="1 2">
    <name type="scientific">Stephania yunnanensis</name>
    <dbReference type="NCBI Taxonomy" id="152371"/>
    <lineage>
        <taxon>Eukaryota</taxon>
        <taxon>Viridiplantae</taxon>
        <taxon>Streptophyta</taxon>
        <taxon>Embryophyta</taxon>
        <taxon>Tracheophyta</taxon>
        <taxon>Spermatophyta</taxon>
        <taxon>Magnoliopsida</taxon>
        <taxon>Ranunculales</taxon>
        <taxon>Menispermaceae</taxon>
        <taxon>Menispermoideae</taxon>
        <taxon>Cissampelideae</taxon>
        <taxon>Stephania</taxon>
    </lineage>
</organism>
<sequence>MLGCTFPFALPCTFAQLGRTSPPVFSGSRSTELKMISVHGTAWLQFRLIDARVLDVPCAYS</sequence>
<gene>
    <name evidence="1" type="ORF">Syun_011098</name>
</gene>
<protein>
    <submittedName>
        <fullName evidence="1">Uncharacterized protein</fullName>
    </submittedName>
</protein>